<dbReference type="EMBL" id="BQNB010017402">
    <property type="protein sequence ID" value="GJT62754.1"/>
    <property type="molecule type" value="Genomic_DNA"/>
</dbReference>
<evidence type="ECO:0000313" key="2">
    <source>
        <dbReference type="EMBL" id="GJT62754.1"/>
    </source>
</evidence>
<evidence type="ECO:0000313" key="3">
    <source>
        <dbReference type="Proteomes" id="UP001151760"/>
    </source>
</evidence>
<dbReference type="PANTHER" id="PTHR34121:SF1">
    <property type="entry name" value="FILAMIN-A-INTERACTING PROTEIN 1"/>
    <property type="match status" value="1"/>
</dbReference>
<feature type="region of interest" description="Disordered" evidence="1">
    <location>
        <begin position="42"/>
        <end position="82"/>
    </location>
</feature>
<name>A0ABQ5FI68_9ASTR</name>
<dbReference type="Proteomes" id="UP001151760">
    <property type="component" value="Unassembled WGS sequence"/>
</dbReference>
<reference evidence="2" key="1">
    <citation type="journal article" date="2022" name="Int. J. Mol. Sci.">
        <title>Draft Genome of Tanacetum Coccineum: Genomic Comparison of Closely Related Tanacetum-Family Plants.</title>
        <authorList>
            <person name="Yamashiro T."/>
            <person name="Shiraishi A."/>
            <person name="Nakayama K."/>
            <person name="Satake H."/>
        </authorList>
    </citation>
    <scope>NUCLEOTIDE SEQUENCE</scope>
</reference>
<comment type="caution">
    <text evidence="2">The sequence shown here is derived from an EMBL/GenBank/DDBJ whole genome shotgun (WGS) entry which is preliminary data.</text>
</comment>
<gene>
    <name evidence="2" type="ORF">Tco_1006287</name>
</gene>
<keyword evidence="3" id="KW-1185">Reference proteome</keyword>
<accession>A0ABQ5FI68</accession>
<feature type="compositionally biased region" description="Basic and acidic residues" evidence="1">
    <location>
        <begin position="54"/>
        <end position="69"/>
    </location>
</feature>
<protein>
    <submittedName>
        <fullName evidence="2">Uncharacterized protein</fullName>
    </submittedName>
</protein>
<dbReference type="PANTHER" id="PTHR34121">
    <property type="entry name" value="MYOSIN-11"/>
    <property type="match status" value="1"/>
</dbReference>
<proteinExistence type="predicted"/>
<sequence length="82" mass="9348">ARSFKSFKQTVKRLEEASISSKGLERIHLMRRWLTTLKETEKLSGGSLEDDEKNQELHLPSDELNDNMKKPSPMSIDACANT</sequence>
<feature type="non-terminal residue" evidence="2">
    <location>
        <position position="1"/>
    </location>
</feature>
<reference evidence="2" key="2">
    <citation type="submission" date="2022-01" db="EMBL/GenBank/DDBJ databases">
        <authorList>
            <person name="Yamashiro T."/>
            <person name="Shiraishi A."/>
            <person name="Satake H."/>
            <person name="Nakayama K."/>
        </authorList>
    </citation>
    <scope>NUCLEOTIDE SEQUENCE</scope>
</reference>
<evidence type="ECO:0000256" key="1">
    <source>
        <dbReference type="SAM" id="MobiDB-lite"/>
    </source>
</evidence>
<organism evidence="2 3">
    <name type="scientific">Tanacetum coccineum</name>
    <dbReference type="NCBI Taxonomy" id="301880"/>
    <lineage>
        <taxon>Eukaryota</taxon>
        <taxon>Viridiplantae</taxon>
        <taxon>Streptophyta</taxon>
        <taxon>Embryophyta</taxon>
        <taxon>Tracheophyta</taxon>
        <taxon>Spermatophyta</taxon>
        <taxon>Magnoliopsida</taxon>
        <taxon>eudicotyledons</taxon>
        <taxon>Gunneridae</taxon>
        <taxon>Pentapetalae</taxon>
        <taxon>asterids</taxon>
        <taxon>campanulids</taxon>
        <taxon>Asterales</taxon>
        <taxon>Asteraceae</taxon>
        <taxon>Asteroideae</taxon>
        <taxon>Anthemideae</taxon>
        <taxon>Anthemidinae</taxon>
        <taxon>Tanacetum</taxon>
    </lineage>
</organism>